<protein>
    <submittedName>
        <fullName evidence="2">BLOC-1-related complex subunit 7</fullName>
    </submittedName>
</protein>
<sequence>MHIIDHDPSMAFYRLQEHVNKSVPILITRKYEIIKTNSILQGATYDIDNSIEAIKEMQKASTTFERILEMLRDSTFVKQQMDYEKSKLEQQNSSIKKKK</sequence>
<reference evidence="2" key="1">
    <citation type="submission" date="2022-11" db="UniProtKB">
        <authorList>
            <consortium name="WormBaseParasite"/>
        </authorList>
    </citation>
    <scope>IDENTIFICATION</scope>
</reference>
<proteinExistence type="predicted"/>
<dbReference type="WBParaSite" id="JU765_v2.g8932.t1">
    <property type="protein sequence ID" value="JU765_v2.g8932.t1"/>
    <property type="gene ID" value="JU765_v2.g8932"/>
</dbReference>
<evidence type="ECO:0000313" key="2">
    <source>
        <dbReference type="WBParaSite" id="JU765_v2.g8932.t1"/>
    </source>
</evidence>
<dbReference type="Proteomes" id="UP000887576">
    <property type="component" value="Unplaced"/>
</dbReference>
<accession>A0AC34RPE3</accession>
<organism evidence="1 2">
    <name type="scientific">Panagrolaimus sp. JU765</name>
    <dbReference type="NCBI Taxonomy" id="591449"/>
    <lineage>
        <taxon>Eukaryota</taxon>
        <taxon>Metazoa</taxon>
        <taxon>Ecdysozoa</taxon>
        <taxon>Nematoda</taxon>
        <taxon>Chromadorea</taxon>
        <taxon>Rhabditida</taxon>
        <taxon>Tylenchina</taxon>
        <taxon>Panagrolaimomorpha</taxon>
        <taxon>Panagrolaimoidea</taxon>
        <taxon>Panagrolaimidae</taxon>
        <taxon>Panagrolaimus</taxon>
    </lineage>
</organism>
<name>A0AC34RPE3_9BILA</name>
<evidence type="ECO:0000313" key="1">
    <source>
        <dbReference type="Proteomes" id="UP000887576"/>
    </source>
</evidence>